<dbReference type="RefSeq" id="WP_054875182.1">
    <property type="nucleotide sequence ID" value="NZ_LKET01000032.1"/>
</dbReference>
<dbReference type="CDD" id="cd01335">
    <property type="entry name" value="Radical_SAM"/>
    <property type="match status" value="1"/>
</dbReference>
<keyword evidence="4 12" id="KW-0698">rRNA processing</keyword>
<dbReference type="AlphaFoldDB" id="A0A0P8WN56"/>
<evidence type="ECO:0000256" key="4">
    <source>
        <dbReference type="ARBA" id="ARBA00022552"/>
    </source>
</evidence>
<evidence type="ECO:0000259" key="13">
    <source>
        <dbReference type="PROSITE" id="PS51918"/>
    </source>
</evidence>
<keyword evidence="11 12" id="KW-0411">Iron-sulfur</keyword>
<keyword evidence="3 12" id="KW-0963">Cytoplasm</keyword>
<dbReference type="GO" id="GO:0070475">
    <property type="term" value="P:rRNA base methylation"/>
    <property type="evidence" value="ECO:0007669"/>
    <property type="project" value="UniProtKB-UniRule"/>
</dbReference>
<dbReference type="STRING" id="36849.OXPF_21400"/>
<dbReference type="GO" id="GO:0000049">
    <property type="term" value="F:tRNA binding"/>
    <property type="evidence" value="ECO:0007669"/>
    <property type="project" value="UniProtKB-UniRule"/>
</dbReference>
<feature type="binding site" evidence="12">
    <location>
        <position position="292"/>
    </location>
    <ligand>
        <name>S-adenosyl-L-methionine</name>
        <dbReference type="ChEBI" id="CHEBI:59789"/>
    </ligand>
</feature>
<comment type="catalytic activity">
    <reaction evidence="12">
        <text>adenosine(37) in tRNA + 2 reduced [2Fe-2S]-[ferredoxin] + 2 S-adenosyl-L-methionine = 2-methyladenosine(37) in tRNA + 5'-deoxyadenosine + L-methionine + 2 oxidized [2Fe-2S]-[ferredoxin] + S-adenosyl-L-homocysteine</text>
        <dbReference type="Rhea" id="RHEA:43332"/>
        <dbReference type="Rhea" id="RHEA-COMP:10000"/>
        <dbReference type="Rhea" id="RHEA-COMP:10001"/>
        <dbReference type="Rhea" id="RHEA-COMP:10162"/>
        <dbReference type="Rhea" id="RHEA-COMP:10485"/>
        <dbReference type="ChEBI" id="CHEBI:17319"/>
        <dbReference type="ChEBI" id="CHEBI:33737"/>
        <dbReference type="ChEBI" id="CHEBI:33738"/>
        <dbReference type="ChEBI" id="CHEBI:57844"/>
        <dbReference type="ChEBI" id="CHEBI:57856"/>
        <dbReference type="ChEBI" id="CHEBI:59789"/>
        <dbReference type="ChEBI" id="CHEBI:74411"/>
        <dbReference type="ChEBI" id="CHEBI:74497"/>
        <dbReference type="EC" id="2.1.1.192"/>
    </reaction>
</comment>
<dbReference type="InterPro" id="IPR027492">
    <property type="entry name" value="RNA_MTrfase_RlmN"/>
</dbReference>
<keyword evidence="10 12" id="KW-0408">Iron</keyword>
<dbReference type="GO" id="GO:0051539">
    <property type="term" value="F:4 iron, 4 sulfur cluster binding"/>
    <property type="evidence" value="ECO:0007669"/>
    <property type="project" value="UniProtKB-UniRule"/>
</dbReference>
<feature type="binding site" evidence="12">
    <location>
        <position position="118"/>
    </location>
    <ligand>
        <name>[4Fe-4S] cluster</name>
        <dbReference type="ChEBI" id="CHEBI:49883"/>
        <note>4Fe-4S-S-AdoMet</note>
    </ligand>
</feature>
<evidence type="ECO:0000256" key="7">
    <source>
        <dbReference type="ARBA" id="ARBA00022691"/>
    </source>
</evidence>
<keyword evidence="6 12" id="KW-0808">Transferase</keyword>
<dbReference type="InterPro" id="IPR004383">
    <property type="entry name" value="rRNA_lsu_MTrfase_RlmN/Cfr"/>
</dbReference>
<dbReference type="PANTHER" id="PTHR30544">
    <property type="entry name" value="23S RRNA METHYLTRANSFERASE"/>
    <property type="match status" value="1"/>
</dbReference>
<dbReference type="GO" id="GO:0005737">
    <property type="term" value="C:cytoplasm"/>
    <property type="evidence" value="ECO:0007669"/>
    <property type="project" value="UniProtKB-SubCell"/>
</dbReference>
<feature type="binding site" evidence="12">
    <location>
        <position position="114"/>
    </location>
    <ligand>
        <name>[4Fe-4S] cluster</name>
        <dbReference type="ChEBI" id="CHEBI:49883"/>
        <note>4Fe-4S-S-AdoMet</note>
    </ligand>
</feature>
<evidence type="ECO:0000256" key="12">
    <source>
        <dbReference type="HAMAP-Rule" id="MF_01849"/>
    </source>
</evidence>
<dbReference type="EC" id="2.1.1.192" evidence="12"/>
<feature type="binding site" evidence="12">
    <location>
        <begin position="216"/>
        <end position="218"/>
    </location>
    <ligand>
        <name>S-adenosyl-L-methionine</name>
        <dbReference type="ChEBI" id="CHEBI:59789"/>
    </ligand>
</feature>
<evidence type="ECO:0000256" key="2">
    <source>
        <dbReference type="ARBA" id="ARBA00022485"/>
    </source>
</evidence>
<feature type="binding site" evidence="12">
    <location>
        <position position="193"/>
    </location>
    <ligand>
        <name>S-adenosyl-L-methionine</name>
        <dbReference type="ChEBI" id="CHEBI:59789"/>
    </ligand>
</feature>
<evidence type="ECO:0000256" key="5">
    <source>
        <dbReference type="ARBA" id="ARBA00022603"/>
    </source>
</evidence>
<dbReference type="InterPro" id="IPR048641">
    <property type="entry name" value="RlmN_N"/>
</dbReference>
<dbReference type="HAMAP" id="MF_01849">
    <property type="entry name" value="RNA_methyltr_RlmN"/>
    <property type="match status" value="1"/>
</dbReference>
<dbReference type="PANTHER" id="PTHR30544:SF5">
    <property type="entry name" value="RADICAL SAM CORE DOMAIN-CONTAINING PROTEIN"/>
    <property type="match status" value="1"/>
</dbReference>
<dbReference type="PIRSF" id="PIRSF006004">
    <property type="entry name" value="CHP00048"/>
    <property type="match status" value="1"/>
</dbReference>
<evidence type="ECO:0000313" key="14">
    <source>
        <dbReference type="EMBL" id="KPU43975.1"/>
    </source>
</evidence>
<keyword evidence="8 12" id="KW-0819">tRNA processing</keyword>
<keyword evidence="5 12" id="KW-0489">Methyltransferase</keyword>
<dbReference type="GO" id="GO:0070040">
    <property type="term" value="F:rRNA (adenine(2503)-C2-)-methyltransferase activity"/>
    <property type="evidence" value="ECO:0007669"/>
    <property type="project" value="UniProtKB-UniRule"/>
</dbReference>
<dbReference type="InterPro" id="IPR040072">
    <property type="entry name" value="Methyltransferase_A"/>
</dbReference>
<reference evidence="14 15" key="1">
    <citation type="submission" date="2015-09" db="EMBL/GenBank/DDBJ databases">
        <title>Genome sequence of Oxobacter pfennigii DSM 3222.</title>
        <authorList>
            <person name="Poehlein A."/>
            <person name="Bengelsdorf F.R."/>
            <person name="Schiel-Bengelsdorf B."/>
            <person name="Duerre P."/>
            <person name="Daniel R."/>
        </authorList>
    </citation>
    <scope>NUCLEOTIDE SEQUENCE [LARGE SCALE GENOMIC DNA]</scope>
    <source>
        <strain evidence="14 15">DSM 3222</strain>
    </source>
</reference>
<evidence type="ECO:0000256" key="6">
    <source>
        <dbReference type="ARBA" id="ARBA00022679"/>
    </source>
</evidence>
<comment type="miscellaneous">
    <text evidence="12">Reaction proceeds by a ping-pong mechanism involving intermediate methylation of a conserved cysteine residue.</text>
</comment>
<dbReference type="PROSITE" id="PS51918">
    <property type="entry name" value="RADICAL_SAM"/>
    <property type="match status" value="1"/>
</dbReference>
<comment type="function">
    <text evidence="12">Specifically methylates position 2 of adenine 2503 in 23S rRNA and position 2 of adenine 37 in tRNAs.</text>
</comment>
<evidence type="ECO:0000256" key="11">
    <source>
        <dbReference type="ARBA" id="ARBA00023014"/>
    </source>
</evidence>
<feature type="active site" description="S-methylcysteine intermediate" evidence="12">
    <location>
        <position position="335"/>
    </location>
</feature>
<dbReference type="SFLD" id="SFLDS00029">
    <property type="entry name" value="Radical_SAM"/>
    <property type="match status" value="1"/>
</dbReference>
<accession>A0A0P8WN56</accession>
<name>A0A0P8WN56_9CLOT</name>
<comment type="catalytic activity">
    <reaction evidence="12">
        <text>adenosine(2503) in 23S rRNA + 2 reduced [2Fe-2S]-[ferredoxin] + 2 S-adenosyl-L-methionine = 2-methyladenosine(2503) in 23S rRNA + 5'-deoxyadenosine + L-methionine + 2 oxidized [2Fe-2S]-[ferredoxin] + S-adenosyl-L-homocysteine</text>
        <dbReference type="Rhea" id="RHEA:42916"/>
        <dbReference type="Rhea" id="RHEA-COMP:10000"/>
        <dbReference type="Rhea" id="RHEA-COMP:10001"/>
        <dbReference type="Rhea" id="RHEA-COMP:10152"/>
        <dbReference type="Rhea" id="RHEA-COMP:10282"/>
        <dbReference type="ChEBI" id="CHEBI:17319"/>
        <dbReference type="ChEBI" id="CHEBI:33737"/>
        <dbReference type="ChEBI" id="CHEBI:33738"/>
        <dbReference type="ChEBI" id="CHEBI:57844"/>
        <dbReference type="ChEBI" id="CHEBI:57856"/>
        <dbReference type="ChEBI" id="CHEBI:59789"/>
        <dbReference type="ChEBI" id="CHEBI:74411"/>
        <dbReference type="ChEBI" id="CHEBI:74497"/>
        <dbReference type="EC" id="2.1.1.192"/>
    </reaction>
</comment>
<feature type="domain" description="Radical SAM core" evidence="13">
    <location>
        <begin position="100"/>
        <end position="330"/>
    </location>
</feature>
<comment type="subcellular location">
    <subcellularLocation>
        <location evidence="1 12">Cytoplasm</location>
    </subcellularLocation>
</comment>
<dbReference type="Proteomes" id="UP000050326">
    <property type="component" value="Unassembled WGS sequence"/>
</dbReference>
<dbReference type="Gene3D" id="1.10.150.530">
    <property type="match status" value="1"/>
</dbReference>
<feature type="active site" description="Proton acceptor" evidence="12">
    <location>
        <position position="94"/>
    </location>
</feature>
<dbReference type="InterPro" id="IPR007197">
    <property type="entry name" value="rSAM"/>
</dbReference>
<keyword evidence="15" id="KW-1185">Reference proteome</keyword>
<keyword evidence="12" id="KW-1015">Disulfide bond</keyword>
<keyword evidence="9 12" id="KW-0479">Metal-binding</keyword>
<dbReference type="SFLD" id="SFLDG01062">
    <property type="entry name" value="methyltransferase_(Class_A)"/>
    <property type="match status" value="1"/>
</dbReference>
<dbReference type="EMBL" id="LKET01000032">
    <property type="protein sequence ID" value="KPU43975.1"/>
    <property type="molecule type" value="Genomic_DNA"/>
</dbReference>
<dbReference type="InterPro" id="IPR058240">
    <property type="entry name" value="rSAM_sf"/>
</dbReference>
<comment type="caution">
    <text evidence="14">The sequence shown here is derived from an EMBL/GenBank/DDBJ whole genome shotgun (WGS) entry which is preliminary data.</text>
</comment>
<dbReference type="FunFam" id="3.20.20.70:FF:000014">
    <property type="entry name" value="Probable dual-specificity RNA methyltransferase RlmN"/>
    <property type="match status" value="1"/>
</dbReference>
<dbReference type="SUPFAM" id="SSF102114">
    <property type="entry name" value="Radical SAM enzymes"/>
    <property type="match status" value="1"/>
</dbReference>
<dbReference type="NCBIfam" id="TIGR00048">
    <property type="entry name" value="rRNA_mod_RlmN"/>
    <property type="match status" value="1"/>
</dbReference>
<sequence>MKAAKKNLRDMTVSDLEGLCTEHEVQKFRARQVFKWLYKGIKSIDEMSDIPLDFRNILKESFYIGSIEIEKKFLSQKDGTVKYLLKLKDGNIIESVLMKYGFGISVCLSTQVGCRMGCSFCASTIGGLIRNLTPGEVIDEVLTMQEDCQERISNIVLMGSGEPFDNYANIIKFLKIVNDKDGLNIGMRHITLSTCGLVPEIIKLGDLNLQLTLAVSLHAPNDEIRREIMPVANKYAINDIIDACRYYINKTNRRITFEYSMIKGVNDGIDNAYELAELLKGLLCHVNLIPINEIEESKHKKSHMGRVNEFKKILENKGIEVTVRRELGADINAACGQLRKNYVSNNRGEARF</sequence>
<dbReference type="Pfam" id="PF04055">
    <property type="entry name" value="Radical_SAM"/>
    <property type="match status" value="1"/>
</dbReference>
<dbReference type="GO" id="GO:0019843">
    <property type="term" value="F:rRNA binding"/>
    <property type="evidence" value="ECO:0007669"/>
    <property type="project" value="UniProtKB-UniRule"/>
</dbReference>
<evidence type="ECO:0000256" key="8">
    <source>
        <dbReference type="ARBA" id="ARBA00022694"/>
    </source>
</evidence>
<dbReference type="SFLD" id="SFLDF00275">
    <property type="entry name" value="adenosine_C2_methyltransferase"/>
    <property type="match status" value="1"/>
</dbReference>
<dbReference type="PATRIC" id="fig|36849.3.peg.2259"/>
<evidence type="ECO:0000256" key="3">
    <source>
        <dbReference type="ARBA" id="ARBA00022490"/>
    </source>
</evidence>
<keyword evidence="7 12" id="KW-0949">S-adenosyl-L-methionine</keyword>
<feature type="binding site" evidence="12">
    <location>
        <begin position="161"/>
        <end position="162"/>
    </location>
    <ligand>
        <name>S-adenosyl-L-methionine</name>
        <dbReference type="ChEBI" id="CHEBI:59789"/>
    </ligand>
</feature>
<dbReference type="GO" id="GO:0002935">
    <property type="term" value="F:tRNA (adenine(37)-C2)-methyltransferase activity"/>
    <property type="evidence" value="ECO:0007669"/>
    <property type="project" value="UniProtKB-UniRule"/>
</dbReference>
<dbReference type="Gene3D" id="3.20.20.70">
    <property type="entry name" value="Aldolase class I"/>
    <property type="match status" value="1"/>
</dbReference>
<comment type="caution">
    <text evidence="12">Lacks conserved residue(s) required for the propagation of feature annotation.</text>
</comment>
<dbReference type="GO" id="GO:0030488">
    <property type="term" value="P:tRNA methylation"/>
    <property type="evidence" value="ECO:0007669"/>
    <property type="project" value="UniProtKB-UniRule"/>
</dbReference>
<feature type="binding site" evidence="12">
    <location>
        <position position="121"/>
    </location>
    <ligand>
        <name>[4Fe-4S] cluster</name>
        <dbReference type="ChEBI" id="CHEBI:49883"/>
        <note>4Fe-4S-S-AdoMet</note>
    </ligand>
</feature>
<dbReference type="InterPro" id="IPR013785">
    <property type="entry name" value="Aldolase_TIM"/>
</dbReference>
<gene>
    <name evidence="12 14" type="primary">rlmN</name>
    <name evidence="14" type="ORF">OXPF_21400</name>
</gene>
<organism evidence="14 15">
    <name type="scientific">Oxobacter pfennigii</name>
    <dbReference type="NCBI Taxonomy" id="36849"/>
    <lineage>
        <taxon>Bacteria</taxon>
        <taxon>Bacillati</taxon>
        <taxon>Bacillota</taxon>
        <taxon>Clostridia</taxon>
        <taxon>Eubacteriales</taxon>
        <taxon>Clostridiaceae</taxon>
        <taxon>Oxobacter</taxon>
    </lineage>
</organism>
<dbReference type="OrthoDB" id="9793973at2"/>
<dbReference type="Pfam" id="PF21016">
    <property type="entry name" value="RlmN_N"/>
    <property type="match status" value="1"/>
</dbReference>
<evidence type="ECO:0000256" key="10">
    <source>
        <dbReference type="ARBA" id="ARBA00023004"/>
    </source>
</evidence>
<dbReference type="GO" id="GO:0046872">
    <property type="term" value="F:metal ion binding"/>
    <property type="evidence" value="ECO:0007669"/>
    <property type="project" value="UniProtKB-KW"/>
</dbReference>
<evidence type="ECO:0000256" key="9">
    <source>
        <dbReference type="ARBA" id="ARBA00022723"/>
    </source>
</evidence>
<comment type="cofactor">
    <cofactor evidence="12">
        <name>[4Fe-4S] cluster</name>
        <dbReference type="ChEBI" id="CHEBI:49883"/>
    </cofactor>
    <text evidence="12">Binds 1 [4Fe-4S] cluster. The cluster is coordinated with 3 cysteines and an exchangeable S-adenosyl-L-methionine.</text>
</comment>
<evidence type="ECO:0000313" key="15">
    <source>
        <dbReference type="Proteomes" id="UP000050326"/>
    </source>
</evidence>
<evidence type="ECO:0000256" key="1">
    <source>
        <dbReference type="ARBA" id="ARBA00004496"/>
    </source>
</evidence>
<protein>
    <recommendedName>
        <fullName evidence="12">Probable dual-specificity RNA methyltransferase RlmN</fullName>
        <ecNumber evidence="12">2.1.1.192</ecNumber>
    </recommendedName>
    <alternativeName>
        <fullName evidence="12">23S rRNA (adenine(2503)-C(2))-methyltransferase</fullName>
    </alternativeName>
    <alternativeName>
        <fullName evidence="12">23S rRNA m2A2503 methyltransferase</fullName>
    </alternativeName>
    <alternativeName>
        <fullName evidence="12">Ribosomal RNA large subunit methyltransferase N</fullName>
    </alternativeName>
    <alternativeName>
        <fullName evidence="12">tRNA (adenine(37)-C(2))-methyltransferase</fullName>
    </alternativeName>
    <alternativeName>
        <fullName evidence="12">tRNA m2A37 methyltransferase</fullName>
    </alternativeName>
</protein>
<comment type="similarity">
    <text evidence="12">Belongs to the radical SAM superfamily. RlmN family.</text>
</comment>
<keyword evidence="2 12" id="KW-0004">4Fe-4S</keyword>
<proteinExistence type="inferred from homology"/>